<dbReference type="AlphaFoldDB" id="A0AAI9Y3A4"/>
<accession>A0AAI9Y3A4</accession>
<evidence type="ECO:0000313" key="2">
    <source>
        <dbReference type="EMBL" id="KAK1471079.1"/>
    </source>
</evidence>
<evidence type="ECO:0000313" key="3">
    <source>
        <dbReference type="Proteomes" id="UP001239213"/>
    </source>
</evidence>
<dbReference type="Proteomes" id="UP001239213">
    <property type="component" value="Unassembled WGS sequence"/>
</dbReference>
<sequence>MRRSCRLCQGLEGTRGGGVWSFTLVSFFVLLFPRSGADPSAVGRRMDRRQDGDWREGILGRCRCRWVGGSGVNPPGLRMSGIQNGNGSSGVHDPGVY</sequence>
<name>A0AAI9Y3A4_9PEZI</name>
<reference evidence="2" key="1">
    <citation type="submission" date="2016-11" db="EMBL/GenBank/DDBJ databases">
        <title>The genome sequence of Colletotrichum cuscutae.</title>
        <authorList>
            <person name="Baroncelli R."/>
        </authorList>
    </citation>
    <scope>NUCLEOTIDE SEQUENCE</scope>
    <source>
        <strain evidence="2">IMI 304802</strain>
    </source>
</reference>
<feature type="region of interest" description="Disordered" evidence="1">
    <location>
        <begin position="77"/>
        <end position="97"/>
    </location>
</feature>
<evidence type="ECO:0000256" key="1">
    <source>
        <dbReference type="SAM" id="MobiDB-lite"/>
    </source>
</evidence>
<dbReference type="EMBL" id="MPDP01000212">
    <property type="protein sequence ID" value="KAK1471079.1"/>
    <property type="molecule type" value="Genomic_DNA"/>
</dbReference>
<organism evidence="2 3">
    <name type="scientific">Colletotrichum cuscutae</name>
    <dbReference type="NCBI Taxonomy" id="1209917"/>
    <lineage>
        <taxon>Eukaryota</taxon>
        <taxon>Fungi</taxon>
        <taxon>Dikarya</taxon>
        <taxon>Ascomycota</taxon>
        <taxon>Pezizomycotina</taxon>
        <taxon>Sordariomycetes</taxon>
        <taxon>Hypocreomycetidae</taxon>
        <taxon>Glomerellales</taxon>
        <taxon>Glomerellaceae</taxon>
        <taxon>Colletotrichum</taxon>
        <taxon>Colletotrichum acutatum species complex</taxon>
    </lineage>
</organism>
<gene>
    <name evidence="2" type="ORF">CCUS01_06193</name>
</gene>
<keyword evidence="3" id="KW-1185">Reference proteome</keyword>
<proteinExistence type="predicted"/>
<protein>
    <submittedName>
        <fullName evidence="2">Uncharacterized protein</fullName>
    </submittedName>
</protein>
<comment type="caution">
    <text evidence="2">The sequence shown here is derived from an EMBL/GenBank/DDBJ whole genome shotgun (WGS) entry which is preliminary data.</text>
</comment>